<sequence>MSCYTYKIPVTPRCRAGFEINPQHYNILDTMKKKLPPKDISDSRYKTVIFFFNDSSQTTTRKQDFYSKFIGQKEPVNGFEYWRNRIYWYIGHSEFGIKWAAIYDNKDVNREKEPILTIFGNGVEKANEASITTCD</sequence>
<organism evidence="1 2">
    <name type="scientific">Rhodocytophaga aerolata</name>
    <dbReference type="NCBI Taxonomy" id="455078"/>
    <lineage>
        <taxon>Bacteria</taxon>
        <taxon>Pseudomonadati</taxon>
        <taxon>Bacteroidota</taxon>
        <taxon>Cytophagia</taxon>
        <taxon>Cytophagales</taxon>
        <taxon>Rhodocytophagaceae</taxon>
        <taxon>Rhodocytophaga</taxon>
    </lineage>
</organism>
<reference evidence="1" key="1">
    <citation type="submission" date="2023-07" db="EMBL/GenBank/DDBJ databases">
        <title>The genome sequence of Rhodocytophaga aerolata KACC 12507.</title>
        <authorList>
            <person name="Zhang X."/>
        </authorList>
    </citation>
    <scope>NUCLEOTIDE SEQUENCE</scope>
    <source>
        <strain evidence="1">KACC 12507</strain>
    </source>
</reference>
<name>A0ABT8RDD6_9BACT</name>
<comment type="caution">
    <text evidence="1">The sequence shown here is derived from an EMBL/GenBank/DDBJ whole genome shotgun (WGS) entry which is preliminary data.</text>
</comment>
<dbReference type="Proteomes" id="UP001168528">
    <property type="component" value="Unassembled WGS sequence"/>
</dbReference>
<accession>A0ABT8RDD6</accession>
<keyword evidence="2" id="KW-1185">Reference proteome</keyword>
<protein>
    <submittedName>
        <fullName evidence="1">Uncharacterized protein</fullName>
    </submittedName>
</protein>
<dbReference type="EMBL" id="JAUKPO010000017">
    <property type="protein sequence ID" value="MDO1449243.1"/>
    <property type="molecule type" value="Genomic_DNA"/>
</dbReference>
<dbReference type="RefSeq" id="WP_302040044.1">
    <property type="nucleotide sequence ID" value="NZ_JAUKPO010000017.1"/>
</dbReference>
<proteinExistence type="predicted"/>
<evidence type="ECO:0000313" key="1">
    <source>
        <dbReference type="EMBL" id="MDO1449243.1"/>
    </source>
</evidence>
<evidence type="ECO:0000313" key="2">
    <source>
        <dbReference type="Proteomes" id="UP001168528"/>
    </source>
</evidence>
<gene>
    <name evidence="1" type="ORF">Q0590_23400</name>
</gene>